<evidence type="ECO:0000313" key="2">
    <source>
        <dbReference type="EMBL" id="ATB36382.1"/>
    </source>
</evidence>
<organism evidence="2 3">
    <name type="scientific">Cystobacter fuscus</name>
    <dbReference type="NCBI Taxonomy" id="43"/>
    <lineage>
        <taxon>Bacteria</taxon>
        <taxon>Pseudomonadati</taxon>
        <taxon>Myxococcota</taxon>
        <taxon>Myxococcia</taxon>
        <taxon>Myxococcales</taxon>
        <taxon>Cystobacterineae</taxon>
        <taxon>Archangiaceae</taxon>
        <taxon>Cystobacter</taxon>
    </lineage>
</organism>
<proteinExistence type="predicted"/>
<feature type="transmembrane region" description="Helical" evidence="1">
    <location>
        <begin position="187"/>
        <end position="206"/>
    </location>
</feature>
<keyword evidence="1" id="KW-0812">Transmembrane</keyword>
<evidence type="ECO:0000256" key="1">
    <source>
        <dbReference type="SAM" id="Phobius"/>
    </source>
</evidence>
<dbReference type="KEGG" id="cfus:CYFUS_001796"/>
<keyword evidence="2" id="KW-0449">Lipoprotein</keyword>
<reference evidence="2 3" key="1">
    <citation type="submission" date="2017-06" db="EMBL/GenBank/DDBJ databases">
        <title>Sequencing and comparative analysis of myxobacterial genomes.</title>
        <authorList>
            <person name="Rupp O."/>
            <person name="Goesmann A."/>
            <person name="Sogaard-Andersen L."/>
        </authorList>
    </citation>
    <scope>NUCLEOTIDE SEQUENCE [LARGE SCALE GENOMIC DNA]</scope>
    <source>
        <strain evidence="2 3">DSM 52655</strain>
    </source>
</reference>
<dbReference type="EMBL" id="CP022098">
    <property type="protein sequence ID" value="ATB36382.1"/>
    <property type="molecule type" value="Genomic_DNA"/>
</dbReference>
<dbReference type="RefSeq" id="WP_095984856.1">
    <property type="nucleotide sequence ID" value="NZ_CP022098.1"/>
</dbReference>
<gene>
    <name evidence="2" type="ORF">CYFUS_001796</name>
</gene>
<keyword evidence="1" id="KW-1133">Transmembrane helix</keyword>
<evidence type="ECO:0000313" key="3">
    <source>
        <dbReference type="Proteomes" id="UP000217257"/>
    </source>
</evidence>
<accession>A0A250IYS7</accession>
<dbReference type="Pfam" id="PF14412">
    <property type="entry name" value="AHH"/>
    <property type="match status" value="1"/>
</dbReference>
<dbReference type="Proteomes" id="UP000217257">
    <property type="component" value="Chromosome"/>
</dbReference>
<dbReference type="InterPro" id="IPR032871">
    <property type="entry name" value="AHH_dom_containing"/>
</dbReference>
<dbReference type="AlphaFoldDB" id="A0A250IYS7"/>
<protein>
    <submittedName>
        <fullName evidence="2">Putative lipoprotein</fullName>
    </submittedName>
</protein>
<dbReference type="PROSITE" id="PS51257">
    <property type="entry name" value="PROKAR_LIPOPROTEIN"/>
    <property type="match status" value="1"/>
</dbReference>
<name>A0A250IYS7_9BACT</name>
<sequence length="458" mass="49987">MLETRKGPLVAHLPVALSLMLVSACVTLDESPSPAPRGTVSEGTIRVTSLPDGRLLLTFPPLPEEPSLQRFSSEDARRVLAQFHEDLSSLKPELLRRAGIGLCAELQGHATQQPVLGDPFASSSGLSRPSPMERTLREQFTIRYGEALFPLPPCLENSPLLMALRLSPRYMPQGMKEGFETLVTDPAFLASMVTALVLYGIAWAAPEPLFTKAFAASVTVVLLTLFSFAELTHFGLMAFRLYEGTRDARSLKEVEAASEHFGRYLGGAGLRILAFVAMRGVGKSVRIPQGGLGRLWPRRLALPGGYNWSNVTLAQANTTEGTLLVTGTVAGTASAALRSACKELPDKTPGYSRHHLATNKNDESHVRGGPWTPRFEKLFARAGMGLDDDANKVNLLGHFGPHPEEYHVEVFRRLEDALRFCKPQQQCRARLLAELTRIANEVCTPGTQLHGLTTKTSD</sequence>
<feature type="transmembrane region" description="Helical" evidence="1">
    <location>
        <begin position="213"/>
        <end position="241"/>
    </location>
</feature>
<keyword evidence="1" id="KW-0472">Membrane</keyword>